<dbReference type="EMBL" id="DRWR01000033">
    <property type="protein sequence ID" value="HHQ15586.1"/>
    <property type="molecule type" value="Genomic_DNA"/>
</dbReference>
<dbReference type="Pfam" id="PF01809">
    <property type="entry name" value="YidD"/>
    <property type="match status" value="1"/>
</dbReference>
<evidence type="ECO:0000313" key="2">
    <source>
        <dbReference type="EMBL" id="HHQ15586.1"/>
    </source>
</evidence>
<comment type="subcellular location">
    <subcellularLocation>
        <location evidence="1">Cell membrane</location>
        <topology evidence="1">Peripheral membrane protein</topology>
        <orientation evidence="1">Cytoplasmic side</orientation>
    </subcellularLocation>
</comment>
<accession>A0A7V6CDJ8</accession>
<reference evidence="2" key="1">
    <citation type="journal article" date="2020" name="mSystems">
        <title>Genome- and Community-Level Interaction Insights into Carbon Utilization and Element Cycling Functions of Hydrothermarchaeota in Hydrothermal Sediment.</title>
        <authorList>
            <person name="Zhou Z."/>
            <person name="Liu Y."/>
            <person name="Xu W."/>
            <person name="Pan J."/>
            <person name="Luo Z.H."/>
            <person name="Li M."/>
        </authorList>
    </citation>
    <scope>NUCLEOTIDE SEQUENCE [LARGE SCALE GENOMIC DNA]</scope>
    <source>
        <strain evidence="2">SpSt-106</strain>
    </source>
</reference>
<evidence type="ECO:0000256" key="1">
    <source>
        <dbReference type="HAMAP-Rule" id="MF_00386"/>
    </source>
</evidence>
<dbReference type="PANTHER" id="PTHR33383:SF1">
    <property type="entry name" value="MEMBRANE PROTEIN INSERTION EFFICIENCY FACTOR-RELATED"/>
    <property type="match status" value="1"/>
</dbReference>
<name>A0A7V6CDJ8_9BACT</name>
<gene>
    <name evidence="2" type="primary">yidD</name>
    <name evidence="2" type="ORF">ENM15_02050</name>
</gene>
<comment type="similarity">
    <text evidence="1">Belongs to the UPF0161 family.</text>
</comment>
<comment type="caution">
    <text evidence="2">The sequence shown here is derived from an EMBL/GenBank/DDBJ whole genome shotgun (WGS) entry which is preliminary data.</text>
</comment>
<dbReference type="GO" id="GO:0005886">
    <property type="term" value="C:plasma membrane"/>
    <property type="evidence" value="ECO:0007669"/>
    <property type="project" value="UniProtKB-SubCell"/>
</dbReference>
<dbReference type="HAMAP" id="MF_00386">
    <property type="entry name" value="UPF0161_YidD"/>
    <property type="match status" value="1"/>
</dbReference>
<dbReference type="AlphaFoldDB" id="A0A7V6CDJ8"/>
<dbReference type="NCBIfam" id="TIGR00278">
    <property type="entry name" value="membrane protein insertion efficiency factor YidD"/>
    <property type="match status" value="1"/>
</dbReference>
<dbReference type="SMART" id="SM01234">
    <property type="entry name" value="Haemolytic"/>
    <property type="match status" value="1"/>
</dbReference>
<organism evidence="2">
    <name type="scientific">Thermodesulfobacterium geofontis</name>
    <dbReference type="NCBI Taxonomy" id="1295609"/>
    <lineage>
        <taxon>Bacteria</taxon>
        <taxon>Pseudomonadati</taxon>
        <taxon>Thermodesulfobacteriota</taxon>
        <taxon>Thermodesulfobacteria</taxon>
        <taxon>Thermodesulfobacteriales</taxon>
        <taxon>Thermodesulfobacteriaceae</taxon>
        <taxon>Thermodesulfobacterium</taxon>
    </lineage>
</organism>
<keyword evidence="1" id="KW-1003">Cell membrane</keyword>
<dbReference type="PANTHER" id="PTHR33383">
    <property type="entry name" value="MEMBRANE PROTEIN INSERTION EFFICIENCY FACTOR-RELATED"/>
    <property type="match status" value="1"/>
</dbReference>
<protein>
    <recommendedName>
        <fullName evidence="1">Putative membrane protein insertion efficiency factor</fullName>
    </recommendedName>
</protein>
<keyword evidence="1" id="KW-0472">Membrane</keyword>
<sequence length="85" mass="9916">MKRLIIKFILVYQRIISPIFSTYLGINCRFYPSCSEYTKSAIERFGLLKGTYLGLKRLLRCHPFSSGGYDPLYPESSKKKKEEII</sequence>
<dbReference type="InterPro" id="IPR002696">
    <property type="entry name" value="Membr_insert_effic_factor_YidD"/>
</dbReference>
<proteinExistence type="inferred from homology"/>
<comment type="function">
    <text evidence="1">Could be involved in insertion of integral membrane proteins into the membrane.</text>
</comment>